<dbReference type="InterPro" id="IPR036388">
    <property type="entry name" value="WH-like_DNA-bd_sf"/>
</dbReference>
<dbReference type="InterPro" id="IPR011008">
    <property type="entry name" value="Dimeric_a/b-barrel"/>
</dbReference>
<keyword evidence="6" id="KW-1185">Reference proteome</keyword>
<dbReference type="Gene3D" id="3.30.70.920">
    <property type="match status" value="1"/>
</dbReference>
<evidence type="ECO:0000313" key="5">
    <source>
        <dbReference type="EMBL" id="MDA0182434.1"/>
    </source>
</evidence>
<dbReference type="RefSeq" id="WP_270026800.1">
    <property type="nucleotide sequence ID" value="NZ_JAPDDP010000035.1"/>
</dbReference>
<dbReference type="InterPro" id="IPR019887">
    <property type="entry name" value="Tscrpt_reg_AsnC/Lrp_C"/>
</dbReference>
<dbReference type="InterPro" id="IPR036390">
    <property type="entry name" value="WH_DNA-bd_sf"/>
</dbReference>
<evidence type="ECO:0000313" key="6">
    <source>
        <dbReference type="Proteomes" id="UP001147653"/>
    </source>
</evidence>
<dbReference type="SUPFAM" id="SSF54909">
    <property type="entry name" value="Dimeric alpha+beta barrel"/>
    <property type="match status" value="1"/>
</dbReference>
<comment type="caution">
    <text evidence="5">The sequence shown here is derived from an EMBL/GenBank/DDBJ whole genome shotgun (WGS) entry which is preliminary data.</text>
</comment>
<reference evidence="5" key="1">
    <citation type="submission" date="2022-10" db="EMBL/GenBank/DDBJ databases">
        <title>The WGS of Solirubrobacter phytolaccae KCTC 29190.</title>
        <authorList>
            <person name="Jiang Z."/>
        </authorList>
    </citation>
    <scope>NUCLEOTIDE SEQUENCE</scope>
    <source>
        <strain evidence="5">KCTC 29190</strain>
    </source>
</reference>
<keyword evidence="3" id="KW-0804">Transcription</keyword>
<evidence type="ECO:0000256" key="3">
    <source>
        <dbReference type="ARBA" id="ARBA00023163"/>
    </source>
</evidence>
<dbReference type="Pfam" id="PF13404">
    <property type="entry name" value="HTH_AsnC-type"/>
    <property type="match status" value="1"/>
</dbReference>
<dbReference type="EMBL" id="JAPDDP010000035">
    <property type="protein sequence ID" value="MDA0182434.1"/>
    <property type="molecule type" value="Genomic_DNA"/>
</dbReference>
<dbReference type="InterPro" id="IPR000485">
    <property type="entry name" value="AsnC-type_HTH_dom"/>
</dbReference>
<feature type="domain" description="HTH asnC-type" evidence="4">
    <location>
        <begin position="5"/>
        <end position="66"/>
    </location>
</feature>
<dbReference type="SUPFAM" id="SSF46785">
    <property type="entry name" value="Winged helix' DNA-binding domain"/>
    <property type="match status" value="1"/>
</dbReference>
<gene>
    <name evidence="5" type="ORF">OJ997_19150</name>
</gene>
<evidence type="ECO:0000259" key="4">
    <source>
        <dbReference type="PROSITE" id="PS50956"/>
    </source>
</evidence>
<dbReference type="AlphaFoldDB" id="A0A9X3S8N9"/>
<dbReference type="PROSITE" id="PS00519">
    <property type="entry name" value="HTH_ASNC_1"/>
    <property type="match status" value="1"/>
</dbReference>
<name>A0A9X3S8N9_9ACTN</name>
<dbReference type="Pfam" id="PF01037">
    <property type="entry name" value="AsnC_trans_reg"/>
    <property type="match status" value="1"/>
</dbReference>
<accession>A0A9X3S8N9</accession>
<sequence length="155" mass="16283">MKTPLDEIDCALIALLQERGDTPNLELARTVGLSPAATSRRVTRLRAEGVIEAVRAVVSPDAVGLPLQAFVLVALTDHSAEADARFARAVADMPGVLRADTISGDQDALLHVATASPQDLHRLVLGLKRAGAGRALTMLRLQAIKPSAPVPVTTV</sequence>
<dbReference type="PROSITE" id="PS50956">
    <property type="entry name" value="HTH_ASNC_2"/>
    <property type="match status" value="1"/>
</dbReference>
<dbReference type="GO" id="GO:0005829">
    <property type="term" value="C:cytosol"/>
    <property type="evidence" value="ECO:0007669"/>
    <property type="project" value="TreeGrafter"/>
</dbReference>
<dbReference type="Proteomes" id="UP001147653">
    <property type="component" value="Unassembled WGS sequence"/>
</dbReference>
<dbReference type="CDD" id="cd00090">
    <property type="entry name" value="HTH_ARSR"/>
    <property type="match status" value="1"/>
</dbReference>
<organism evidence="5 6">
    <name type="scientific">Solirubrobacter phytolaccae</name>
    <dbReference type="NCBI Taxonomy" id="1404360"/>
    <lineage>
        <taxon>Bacteria</taxon>
        <taxon>Bacillati</taxon>
        <taxon>Actinomycetota</taxon>
        <taxon>Thermoleophilia</taxon>
        <taxon>Solirubrobacterales</taxon>
        <taxon>Solirubrobacteraceae</taxon>
        <taxon>Solirubrobacter</taxon>
    </lineage>
</organism>
<dbReference type="PANTHER" id="PTHR30154:SF34">
    <property type="entry name" value="TRANSCRIPTIONAL REGULATOR AZLB"/>
    <property type="match status" value="1"/>
</dbReference>
<dbReference type="Gene3D" id="1.10.10.10">
    <property type="entry name" value="Winged helix-like DNA-binding domain superfamily/Winged helix DNA-binding domain"/>
    <property type="match status" value="1"/>
</dbReference>
<evidence type="ECO:0000256" key="1">
    <source>
        <dbReference type="ARBA" id="ARBA00023015"/>
    </source>
</evidence>
<dbReference type="InterPro" id="IPR019888">
    <property type="entry name" value="Tscrpt_reg_AsnC-like"/>
</dbReference>
<protein>
    <submittedName>
        <fullName evidence="5">Lrp/AsnC family transcriptional regulator</fullName>
    </submittedName>
</protein>
<dbReference type="SMART" id="SM00344">
    <property type="entry name" value="HTH_ASNC"/>
    <property type="match status" value="1"/>
</dbReference>
<dbReference type="GO" id="GO:0043200">
    <property type="term" value="P:response to amino acid"/>
    <property type="evidence" value="ECO:0007669"/>
    <property type="project" value="TreeGrafter"/>
</dbReference>
<keyword evidence="2" id="KW-0238">DNA-binding</keyword>
<dbReference type="PANTHER" id="PTHR30154">
    <property type="entry name" value="LEUCINE-RESPONSIVE REGULATORY PROTEIN"/>
    <property type="match status" value="1"/>
</dbReference>
<proteinExistence type="predicted"/>
<evidence type="ECO:0000256" key="2">
    <source>
        <dbReference type="ARBA" id="ARBA00023125"/>
    </source>
</evidence>
<keyword evidence="1" id="KW-0805">Transcription regulation</keyword>
<dbReference type="InterPro" id="IPR011991">
    <property type="entry name" value="ArsR-like_HTH"/>
</dbReference>
<dbReference type="GO" id="GO:0043565">
    <property type="term" value="F:sequence-specific DNA binding"/>
    <property type="evidence" value="ECO:0007669"/>
    <property type="project" value="InterPro"/>
</dbReference>
<dbReference type="PRINTS" id="PR00033">
    <property type="entry name" value="HTHASNC"/>
</dbReference>
<dbReference type="InterPro" id="IPR019885">
    <property type="entry name" value="Tscrpt_reg_HTH_AsnC-type_CS"/>
</dbReference>